<feature type="compositionally biased region" description="Basic and acidic residues" evidence="2">
    <location>
        <begin position="428"/>
        <end position="447"/>
    </location>
</feature>
<dbReference type="GO" id="GO:0008270">
    <property type="term" value="F:zinc ion binding"/>
    <property type="evidence" value="ECO:0007669"/>
    <property type="project" value="UniProtKB-KW"/>
</dbReference>
<feature type="region of interest" description="Disordered" evidence="2">
    <location>
        <begin position="385"/>
        <end position="461"/>
    </location>
</feature>
<protein>
    <recommendedName>
        <fullName evidence="3">SWIM-type domain-containing protein</fullName>
    </recommendedName>
</protein>
<evidence type="ECO:0000256" key="1">
    <source>
        <dbReference type="PROSITE-ProRule" id="PRU00325"/>
    </source>
</evidence>
<dbReference type="EMBL" id="LWDD02000502">
    <property type="protein sequence ID" value="KAE8259802.1"/>
    <property type="molecule type" value="Genomic_DNA"/>
</dbReference>
<gene>
    <name evidence="4" type="ORF">A4X03_0g3990</name>
</gene>
<comment type="caution">
    <text evidence="4">The sequence shown here is derived from an EMBL/GenBank/DDBJ whole genome shotgun (WGS) entry which is preliminary data.</text>
</comment>
<reference evidence="4" key="1">
    <citation type="submission" date="2016-04" db="EMBL/GenBank/DDBJ databases">
        <authorList>
            <person name="Nguyen H.D."/>
            <person name="Kesanakurti P."/>
            <person name="Cullis J."/>
            <person name="Levesque C.A."/>
            <person name="Hambleton S."/>
        </authorList>
    </citation>
    <scope>NUCLEOTIDE SEQUENCE</scope>
    <source>
        <strain evidence="4">DAOMC 238032</strain>
    </source>
</reference>
<evidence type="ECO:0000313" key="4">
    <source>
        <dbReference type="EMBL" id="KAE8259802.1"/>
    </source>
</evidence>
<dbReference type="PROSITE" id="PS50966">
    <property type="entry name" value="ZF_SWIM"/>
    <property type="match status" value="1"/>
</dbReference>
<dbReference type="InterPro" id="IPR018289">
    <property type="entry name" value="MULE_transposase_dom"/>
</dbReference>
<evidence type="ECO:0000259" key="3">
    <source>
        <dbReference type="PROSITE" id="PS50966"/>
    </source>
</evidence>
<keyword evidence="1" id="KW-0862">Zinc</keyword>
<feature type="domain" description="SWIM-type" evidence="3">
    <location>
        <begin position="337"/>
        <end position="370"/>
    </location>
</feature>
<feature type="compositionally biased region" description="Low complexity" evidence="2">
    <location>
        <begin position="407"/>
        <end position="423"/>
    </location>
</feature>
<evidence type="ECO:0000313" key="5">
    <source>
        <dbReference type="Proteomes" id="UP000077671"/>
    </source>
</evidence>
<reference evidence="4" key="2">
    <citation type="journal article" date="2019" name="IMA Fungus">
        <title>Genome sequencing and comparison of five Tilletia species to identify candidate genes for the detection of regulated species infecting wheat.</title>
        <authorList>
            <person name="Nguyen H.D.T."/>
            <person name="Sultana T."/>
            <person name="Kesanakurti P."/>
            <person name="Hambleton S."/>
        </authorList>
    </citation>
    <scope>NUCLEOTIDE SEQUENCE</scope>
    <source>
        <strain evidence="4">DAOMC 238032</strain>
    </source>
</reference>
<dbReference type="Proteomes" id="UP000077671">
    <property type="component" value="Unassembled WGS sequence"/>
</dbReference>
<dbReference type="AlphaFoldDB" id="A0A8T8TH15"/>
<dbReference type="Pfam" id="PF10551">
    <property type="entry name" value="MULE"/>
    <property type="match status" value="1"/>
</dbReference>
<keyword evidence="1" id="KW-0863">Zinc-finger</keyword>
<keyword evidence="1" id="KW-0479">Metal-binding</keyword>
<organism evidence="4 5">
    <name type="scientific">Tilletia caries</name>
    <name type="common">wheat bunt fungus</name>
    <dbReference type="NCBI Taxonomy" id="13290"/>
    <lineage>
        <taxon>Eukaryota</taxon>
        <taxon>Fungi</taxon>
        <taxon>Dikarya</taxon>
        <taxon>Basidiomycota</taxon>
        <taxon>Ustilaginomycotina</taxon>
        <taxon>Exobasidiomycetes</taxon>
        <taxon>Tilletiales</taxon>
        <taxon>Tilletiaceae</taxon>
        <taxon>Tilletia</taxon>
    </lineage>
</organism>
<dbReference type="InterPro" id="IPR007527">
    <property type="entry name" value="Znf_SWIM"/>
</dbReference>
<sequence length="540" mass="61122">MLASTTVEISIDSTYGTNNAGHELFGILAELDGTGVPLAYCFLNTKDMEADGRKISILTEVLQALKGRGLTPTFVGCDKDSAELAAIANVWPTAKVQLCYWHVRRAVRQKLASTKPTSTRKYNPWDAIRTIPDLEPCWGVVKNLRHHSERCKCECKKDASQWDEPGRLECNKADSVIILDLLSKHLNEHTAFPTLHGIYLTQEQLYRRQAKEAYDLCKAKGWARVWAYLWANWYMGKEWKLWARGANESIPILKSTMVTESHWRVIKHDYLHRFARPRIDLVTFILQTRVLPTAVKRVVALRAGNDRIARPAWRTSMAVAWKKEAAKEVSAEAIQRYRTDVHAWKCACPALPMHRFLLCKHLVSLAPPMTVPALRTMKRHRQSPFWTHPDIVRPAGASDGTKDDPHNNQASNADAATAGADDGSGIDEGARSDDDSEADARSIRGEWDEGEERDEGGEGSLSVQARFQRARLMLTRMQALLEREEPFASSGFIDNFWDANSRNQQLLRDVDTRLRAHNHQRTWVPGQHPSSLYLRGSSRV</sequence>
<feature type="compositionally biased region" description="Acidic residues" evidence="2">
    <location>
        <begin position="448"/>
        <end position="457"/>
    </location>
</feature>
<evidence type="ECO:0000256" key="2">
    <source>
        <dbReference type="SAM" id="MobiDB-lite"/>
    </source>
</evidence>
<proteinExistence type="predicted"/>
<name>A0A8T8TH15_9BASI</name>
<accession>A0A8T8TH15</accession>